<feature type="signal peptide" evidence="2">
    <location>
        <begin position="1"/>
        <end position="21"/>
    </location>
</feature>
<name>A0A6J5TM20_PRUAR</name>
<feature type="chain" id="PRO_5026765910" description="Anther-specific protein BCP1" evidence="2">
    <location>
        <begin position="22"/>
        <end position="134"/>
    </location>
</feature>
<organism evidence="3 4">
    <name type="scientific">Prunus armeniaca</name>
    <name type="common">Apricot</name>
    <name type="synonym">Armeniaca vulgaris</name>
    <dbReference type="NCBI Taxonomy" id="36596"/>
    <lineage>
        <taxon>Eukaryota</taxon>
        <taxon>Viridiplantae</taxon>
        <taxon>Streptophyta</taxon>
        <taxon>Embryophyta</taxon>
        <taxon>Tracheophyta</taxon>
        <taxon>Spermatophyta</taxon>
        <taxon>Magnoliopsida</taxon>
        <taxon>eudicotyledons</taxon>
        <taxon>Gunneridae</taxon>
        <taxon>Pentapetalae</taxon>
        <taxon>rosids</taxon>
        <taxon>fabids</taxon>
        <taxon>Rosales</taxon>
        <taxon>Rosaceae</taxon>
        <taxon>Amygdaloideae</taxon>
        <taxon>Amygdaleae</taxon>
        <taxon>Prunus</taxon>
    </lineage>
</organism>
<reference evidence="3 4" key="1">
    <citation type="submission" date="2020-05" db="EMBL/GenBank/DDBJ databases">
        <authorList>
            <person name="Campoy J."/>
            <person name="Schneeberger K."/>
            <person name="Spophaly S."/>
        </authorList>
    </citation>
    <scope>NUCLEOTIDE SEQUENCE [LARGE SCALE GENOMIC DNA]</scope>
    <source>
        <strain evidence="3">PruArmRojPasFocal</strain>
    </source>
</reference>
<feature type="compositionally biased region" description="Low complexity" evidence="1">
    <location>
        <begin position="25"/>
        <end position="43"/>
    </location>
</feature>
<proteinExistence type="predicted"/>
<gene>
    <name evidence="3" type="ORF">CURHAP_LOCUS5922</name>
</gene>
<evidence type="ECO:0000313" key="4">
    <source>
        <dbReference type="Proteomes" id="UP000507222"/>
    </source>
</evidence>
<dbReference type="AlphaFoldDB" id="A0A6J5TM20"/>
<sequence>MARQIVVVALVLMATVGLAFGAEAPSPSAGAAATTTPKPGLPTFSGVPVSGPVAAADDNQVGTMGGESAVAPSPSGSASSDGVTAGSVGGPVSESTFGSIDGGNAESPKASAATTGQLSAGAVVAAGIAASFFF</sequence>
<evidence type="ECO:0000313" key="3">
    <source>
        <dbReference type="EMBL" id="CAB4264237.1"/>
    </source>
</evidence>
<protein>
    <recommendedName>
        <fullName evidence="5">Anther-specific protein BCP1</fullName>
    </recommendedName>
</protein>
<accession>A0A6J5TM20</accession>
<keyword evidence="2" id="KW-0732">Signal</keyword>
<evidence type="ECO:0008006" key="5">
    <source>
        <dbReference type="Google" id="ProtNLM"/>
    </source>
</evidence>
<dbReference type="EMBL" id="CAEKDK010000001">
    <property type="protein sequence ID" value="CAB4264237.1"/>
    <property type="molecule type" value="Genomic_DNA"/>
</dbReference>
<feature type="compositionally biased region" description="Low complexity" evidence="1">
    <location>
        <begin position="66"/>
        <end position="80"/>
    </location>
</feature>
<evidence type="ECO:0000256" key="2">
    <source>
        <dbReference type="SAM" id="SignalP"/>
    </source>
</evidence>
<dbReference type="Proteomes" id="UP000507222">
    <property type="component" value="Unassembled WGS sequence"/>
</dbReference>
<evidence type="ECO:0000256" key="1">
    <source>
        <dbReference type="SAM" id="MobiDB-lite"/>
    </source>
</evidence>
<feature type="region of interest" description="Disordered" evidence="1">
    <location>
        <begin position="25"/>
        <end position="111"/>
    </location>
</feature>